<keyword evidence="4" id="KW-1185">Reference proteome</keyword>
<dbReference type="RefSeq" id="XP_053017295.1">
    <property type="nucleotide sequence ID" value="XM_053166547.1"/>
</dbReference>
<evidence type="ECO:0000313" key="4">
    <source>
        <dbReference type="Proteomes" id="UP001164743"/>
    </source>
</evidence>
<feature type="chain" id="PRO_5045583513" description="Secreted protein" evidence="2">
    <location>
        <begin position="22"/>
        <end position="151"/>
    </location>
</feature>
<evidence type="ECO:0000256" key="1">
    <source>
        <dbReference type="SAM" id="MobiDB-lite"/>
    </source>
</evidence>
<evidence type="ECO:0000313" key="3">
    <source>
        <dbReference type="EMBL" id="WAQ81740.1"/>
    </source>
</evidence>
<dbReference type="Proteomes" id="UP001164743">
    <property type="component" value="Chromosome 2A"/>
</dbReference>
<accession>A0ABY7CD02</accession>
<name>A0ABY7CD02_9BASI</name>
<reference evidence="3" key="1">
    <citation type="submission" date="2022-10" db="EMBL/GenBank/DDBJ databases">
        <title>Puccinia triticina Genome sequencing and assembly.</title>
        <authorList>
            <person name="Li C."/>
        </authorList>
    </citation>
    <scope>NUCLEOTIDE SEQUENCE</scope>
    <source>
        <strain evidence="3">Pt15</strain>
    </source>
</reference>
<dbReference type="GeneID" id="77807431"/>
<sequence length="151" mass="15229">MRQLARLVLPVLVLDVRLVAGAQERAPVGVPAALVLQLAVLPIQGVTTMVSRIFSRIVSPIVTGLLLDKPIQDAREPSGAGAGRGGVDDGSAGARSWSCVGVGRAPRLPTGTAPAPGSVTYRLAPPSVAGHERSAAGSPPPPGPPGRSSAR</sequence>
<evidence type="ECO:0000256" key="2">
    <source>
        <dbReference type="SAM" id="SignalP"/>
    </source>
</evidence>
<proteinExistence type="predicted"/>
<evidence type="ECO:0008006" key="5">
    <source>
        <dbReference type="Google" id="ProtNLM"/>
    </source>
</evidence>
<keyword evidence="2" id="KW-0732">Signal</keyword>
<feature type="signal peptide" evidence="2">
    <location>
        <begin position="1"/>
        <end position="21"/>
    </location>
</feature>
<feature type="region of interest" description="Disordered" evidence="1">
    <location>
        <begin position="73"/>
        <end position="151"/>
    </location>
</feature>
<gene>
    <name evidence="3" type="ORF">PtA15_2A51</name>
</gene>
<organism evidence="3 4">
    <name type="scientific">Puccinia triticina</name>
    <dbReference type="NCBI Taxonomy" id="208348"/>
    <lineage>
        <taxon>Eukaryota</taxon>
        <taxon>Fungi</taxon>
        <taxon>Dikarya</taxon>
        <taxon>Basidiomycota</taxon>
        <taxon>Pucciniomycotina</taxon>
        <taxon>Pucciniomycetes</taxon>
        <taxon>Pucciniales</taxon>
        <taxon>Pucciniaceae</taxon>
        <taxon>Puccinia</taxon>
    </lineage>
</organism>
<protein>
    <recommendedName>
        <fullName evidence="5">Secreted protein</fullName>
    </recommendedName>
</protein>
<dbReference type="EMBL" id="CP110422">
    <property type="protein sequence ID" value="WAQ81740.1"/>
    <property type="molecule type" value="Genomic_DNA"/>
</dbReference>